<evidence type="ECO:0008006" key="3">
    <source>
        <dbReference type="Google" id="ProtNLM"/>
    </source>
</evidence>
<organism evidence="1 2">
    <name type="scientific">Acidimangrovimonas pyrenivorans</name>
    <dbReference type="NCBI Taxonomy" id="2030798"/>
    <lineage>
        <taxon>Bacteria</taxon>
        <taxon>Pseudomonadati</taxon>
        <taxon>Pseudomonadota</taxon>
        <taxon>Alphaproteobacteria</taxon>
        <taxon>Rhodobacterales</taxon>
        <taxon>Paracoccaceae</taxon>
        <taxon>Acidimangrovimonas</taxon>
    </lineage>
</organism>
<accession>A0ABV7AD41</accession>
<dbReference type="Proteomes" id="UP001595443">
    <property type="component" value="Unassembled WGS sequence"/>
</dbReference>
<gene>
    <name evidence="1" type="ORF">ACFOES_03910</name>
</gene>
<reference evidence="2" key="1">
    <citation type="journal article" date="2019" name="Int. J. Syst. Evol. Microbiol.">
        <title>The Global Catalogue of Microorganisms (GCM) 10K type strain sequencing project: providing services to taxonomists for standard genome sequencing and annotation.</title>
        <authorList>
            <consortium name="The Broad Institute Genomics Platform"/>
            <consortium name="The Broad Institute Genome Sequencing Center for Infectious Disease"/>
            <person name="Wu L."/>
            <person name="Ma J."/>
        </authorList>
    </citation>
    <scope>NUCLEOTIDE SEQUENCE [LARGE SCALE GENOMIC DNA]</scope>
    <source>
        <strain evidence="2">KCTC 62192</strain>
    </source>
</reference>
<evidence type="ECO:0000313" key="2">
    <source>
        <dbReference type="Proteomes" id="UP001595443"/>
    </source>
</evidence>
<name>A0ABV7AD41_9RHOB</name>
<protein>
    <recommendedName>
        <fullName evidence="3">Lipoprotein</fullName>
    </recommendedName>
</protein>
<dbReference type="RefSeq" id="WP_377833000.1">
    <property type="nucleotide sequence ID" value="NZ_JBHRSK010000004.1"/>
</dbReference>
<comment type="caution">
    <text evidence="1">The sequence shown here is derived from an EMBL/GenBank/DDBJ whole genome shotgun (WGS) entry which is preliminary data.</text>
</comment>
<proteinExistence type="predicted"/>
<keyword evidence="2" id="KW-1185">Reference proteome</keyword>
<sequence>MGGCAGGAEVSKGSFKPDYLGIDTVLLDGSLVNIRVAMKGARGDKDVIAYARCGAAQYALIRGFGFARNVRTTVAERGGIWRGDAVYTISPALPKGVDTIDAEVTVSDCGAQGIPTV</sequence>
<evidence type="ECO:0000313" key="1">
    <source>
        <dbReference type="EMBL" id="MFC2967229.1"/>
    </source>
</evidence>
<dbReference type="EMBL" id="JBHRSK010000004">
    <property type="protein sequence ID" value="MFC2967229.1"/>
    <property type="molecule type" value="Genomic_DNA"/>
</dbReference>